<dbReference type="FunFam" id="3.30.160.60:FF:002343">
    <property type="entry name" value="Zinc finger protein 33A"/>
    <property type="match status" value="1"/>
</dbReference>
<dbReference type="Proteomes" id="UP000677803">
    <property type="component" value="Unassembled WGS sequence"/>
</dbReference>
<feature type="domain" description="C2H2-type" evidence="13">
    <location>
        <begin position="299"/>
        <end position="326"/>
    </location>
</feature>
<dbReference type="GO" id="GO:0000981">
    <property type="term" value="F:DNA-binding transcription factor activity, RNA polymerase II-specific"/>
    <property type="evidence" value="ECO:0007669"/>
    <property type="project" value="TreeGrafter"/>
</dbReference>
<evidence type="ECO:0000256" key="10">
    <source>
        <dbReference type="ARBA" id="ARBA00023242"/>
    </source>
</evidence>
<dbReference type="Pfam" id="PF13912">
    <property type="entry name" value="zf-C2H2_6"/>
    <property type="match status" value="1"/>
</dbReference>
<evidence type="ECO:0000259" key="13">
    <source>
        <dbReference type="PROSITE" id="PS50157"/>
    </source>
</evidence>
<dbReference type="PANTHER" id="PTHR23235">
    <property type="entry name" value="KRUEPPEL-LIKE TRANSCRIPTION FACTOR"/>
    <property type="match status" value="1"/>
</dbReference>
<comment type="similarity">
    <text evidence="2">Belongs to the krueppel C2H2-type zinc-finger protein family.</text>
</comment>
<dbReference type="Pfam" id="PF00096">
    <property type="entry name" value="zf-C2H2"/>
    <property type="match status" value="5"/>
</dbReference>
<name>A0A8S4A554_9TELE</name>
<keyword evidence="9" id="KW-0804">Transcription</keyword>
<dbReference type="GO" id="GO:0000978">
    <property type="term" value="F:RNA polymerase II cis-regulatory region sequence-specific DNA binding"/>
    <property type="evidence" value="ECO:0007669"/>
    <property type="project" value="TreeGrafter"/>
</dbReference>
<accession>A0A8S4A554</accession>
<dbReference type="FunFam" id="3.30.160.60:FF:000902">
    <property type="entry name" value="Zinc finger protein 445"/>
    <property type="match status" value="1"/>
</dbReference>
<evidence type="ECO:0000256" key="12">
    <source>
        <dbReference type="SAM" id="MobiDB-lite"/>
    </source>
</evidence>
<dbReference type="AlphaFoldDB" id="A0A8S4A554"/>
<feature type="compositionally biased region" description="Basic and acidic residues" evidence="12">
    <location>
        <begin position="223"/>
        <end position="240"/>
    </location>
</feature>
<keyword evidence="15" id="KW-1185">Reference proteome</keyword>
<comment type="subcellular location">
    <subcellularLocation>
        <location evidence="1">Nucleus</location>
    </subcellularLocation>
</comment>
<dbReference type="PROSITE" id="PS50157">
    <property type="entry name" value="ZINC_FINGER_C2H2_2"/>
    <property type="match status" value="6"/>
</dbReference>
<reference evidence="14" key="1">
    <citation type="submission" date="2021-05" db="EMBL/GenBank/DDBJ databases">
        <authorList>
            <person name="Tigano A."/>
        </authorList>
    </citation>
    <scope>NUCLEOTIDE SEQUENCE</scope>
</reference>
<keyword evidence="10" id="KW-0539">Nucleus</keyword>
<evidence type="ECO:0000256" key="6">
    <source>
        <dbReference type="ARBA" id="ARBA00022833"/>
    </source>
</evidence>
<evidence type="ECO:0000256" key="9">
    <source>
        <dbReference type="ARBA" id="ARBA00023163"/>
    </source>
</evidence>
<evidence type="ECO:0000313" key="14">
    <source>
        <dbReference type="EMBL" id="CAG5849422.1"/>
    </source>
</evidence>
<feature type="domain" description="C2H2-type" evidence="13">
    <location>
        <begin position="327"/>
        <end position="354"/>
    </location>
</feature>
<dbReference type="SMART" id="SM00355">
    <property type="entry name" value="ZnF_C2H2"/>
    <property type="match status" value="6"/>
</dbReference>
<evidence type="ECO:0000256" key="11">
    <source>
        <dbReference type="PROSITE-ProRule" id="PRU00042"/>
    </source>
</evidence>
<sequence length="468" mass="51922">MASAQRLKEFIRGKLAAAAEEIFAEFEKTVVRYEQEIAHQRELLETGRKPQSSPRGRDLLSQNQPDGPRLDLEEPPQIKEEQEEVWSSQEVKQESDYEMVTLTYGDEDEAEPRSQLLPLDWGGRSPSDPETLGCCGNAQDLPRQQETHRTSSPDRSGPEPPAFKEELEEGCPPQQGGWLEPKQEAQSPPVTPAGGGGAGLGLTGDGDQLPPQSLEEAQNWPESTHRNYLRPERSHVRDLNLPDTGSGGQTVVCQSASFQLGAPLGLDSGRNPLACEMCPEGLTCGGHLPARVETPRKPYACEMCEKSYGQKCDLNVHMRTHTNEKPYACNFCGKAFRYRNAMLSHQRTHTGEKPYVCQTCGKSFTERLTLKSHWRIHTGEKPFSCPTCGKLFRYSGNLTTHLRVHTGEKPYPCQTCGKGFSCHTNLISHMATHTGERPYLCEVCGKSFSQSGSLLQHTRTHAGKKPPP</sequence>
<evidence type="ECO:0000256" key="5">
    <source>
        <dbReference type="ARBA" id="ARBA00022771"/>
    </source>
</evidence>
<evidence type="ECO:0000256" key="7">
    <source>
        <dbReference type="ARBA" id="ARBA00023015"/>
    </source>
</evidence>
<dbReference type="FunFam" id="3.30.160.60:FF:001480">
    <property type="entry name" value="Si:cabz01071911.3"/>
    <property type="match status" value="1"/>
</dbReference>
<dbReference type="PROSITE" id="PS00028">
    <property type="entry name" value="ZINC_FINGER_C2H2_1"/>
    <property type="match status" value="6"/>
</dbReference>
<protein>
    <submittedName>
        <fullName evidence="14">(Atlantic silverside) hypothetical protein</fullName>
    </submittedName>
</protein>
<dbReference type="SUPFAM" id="SSF57667">
    <property type="entry name" value="beta-beta-alpha zinc fingers"/>
    <property type="match status" value="3"/>
</dbReference>
<keyword evidence="7" id="KW-0805">Transcription regulation</keyword>
<keyword evidence="8" id="KW-0238">DNA-binding</keyword>
<proteinExistence type="inferred from homology"/>
<dbReference type="GO" id="GO:0005634">
    <property type="term" value="C:nucleus"/>
    <property type="evidence" value="ECO:0007669"/>
    <property type="project" value="UniProtKB-SubCell"/>
</dbReference>
<dbReference type="InterPro" id="IPR013087">
    <property type="entry name" value="Znf_C2H2_type"/>
</dbReference>
<dbReference type="FunFam" id="3.30.160.60:FF:000761">
    <property type="entry name" value="Zinc finger protein 449"/>
    <property type="match status" value="1"/>
</dbReference>
<dbReference type="OrthoDB" id="8113227at2759"/>
<evidence type="ECO:0000313" key="15">
    <source>
        <dbReference type="Proteomes" id="UP000677803"/>
    </source>
</evidence>
<keyword evidence="6" id="KW-0862">Zinc</keyword>
<feature type="domain" description="C2H2-type" evidence="13">
    <location>
        <begin position="355"/>
        <end position="382"/>
    </location>
</feature>
<feature type="compositionally biased region" description="Basic and acidic residues" evidence="12">
    <location>
        <begin position="68"/>
        <end position="80"/>
    </location>
</feature>
<feature type="domain" description="C2H2-type" evidence="13">
    <location>
        <begin position="439"/>
        <end position="466"/>
    </location>
</feature>
<feature type="domain" description="C2H2-type" evidence="13">
    <location>
        <begin position="383"/>
        <end position="410"/>
    </location>
</feature>
<dbReference type="InterPro" id="IPR036236">
    <property type="entry name" value="Znf_C2H2_sf"/>
</dbReference>
<dbReference type="FunFam" id="3.30.160.60:FF:003288">
    <property type="entry name" value="Uncharacterized protein"/>
    <property type="match status" value="1"/>
</dbReference>
<evidence type="ECO:0000256" key="4">
    <source>
        <dbReference type="ARBA" id="ARBA00022737"/>
    </source>
</evidence>
<evidence type="ECO:0000256" key="1">
    <source>
        <dbReference type="ARBA" id="ARBA00004123"/>
    </source>
</evidence>
<keyword evidence="3" id="KW-0479">Metal-binding</keyword>
<evidence type="ECO:0000256" key="2">
    <source>
        <dbReference type="ARBA" id="ARBA00006991"/>
    </source>
</evidence>
<evidence type="ECO:0000256" key="8">
    <source>
        <dbReference type="ARBA" id="ARBA00023125"/>
    </source>
</evidence>
<organism evidence="14 15">
    <name type="scientific">Menidia menidia</name>
    <name type="common">Atlantic silverside</name>
    <dbReference type="NCBI Taxonomy" id="238744"/>
    <lineage>
        <taxon>Eukaryota</taxon>
        <taxon>Metazoa</taxon>
        <taxon>Chordata</taxon>
        <taxon>Craniata</taxon>
        <taxon>Vertebrata</taxon>
        <taxon>Euteleostomi</taxon>
        <taxon>Actinopterygii</taxon>
        <taxon>Neopterygii</taxon>
        <taxon>Teleostei</taxon>
        <taxon>Neoteleostei</taxon>
        <taxon>Acanthomorphata</taxon>
        <taxon>Ovalentaria</taxon>
        <taxon>Atherinomorphae</taxon>
        <taxon>Atheriniformes</taxon>
        <taxon>Atherinopsidae</taxon>
        <taxon>Menidiinae</taxon>
        <taxon>Menidia</taxon>
    </lineage>
</organism>
<feature type="compositionally biased region" description="Gly residues" evidence="12">
    <location>
        <begin position="193"/>
        <end position="204"/>
    </location>
</feature>
<gene>
    <name evidence="14" type="ORF">MMEN_LOCUS72</name>
</gene>
<evidence type="ECO:0000256" key="3">
    <source>
        <dbReference type="ARBA" id="ARBA00022723"/>
    </source>
</evidence>
<feature type="region of interest" description="Disordered" evidence="12">
    <location>
        <begin position="40"/>
        <end position="243"/>
    </location>
</feature>
<comment type="caution">
    <text evidence="14">The sequence shown here is derived from an EMBL/GenBank/DDBJ whole genome shotgun (WGS) entry which is preliminary data.</text>
</comment>
<dbReference type="FunFam" id="3.30.160.60:FF:000912">
    <property type="entry name" value="Zinc finger protein 660"/>
    <property type="match status" value="1"/>
</dbReference>
<dbReference type="EMBL" id="CAJRST010000001">
    <property type="protein sequence ID" value="CAG5849422.1"/>
    <property type="molecule type" value="Genomic_DNA"/>
</dbReference>
<keyword evidence="4" id="KW-0677">Repeat</keyword>
<keyword evidence="5 11" id="KW-0863">Zinc-finger</keyword>
<feature type="compositionally biased region" description="Polar residues" evidence="12">
    <location>
        <begin position="49"/>
        <end position="65"/>
    </location>
</feature>
<dbReference type="PANTHER" id="PTHR23235:SF176">
    <property type="entry name" value="C2H2-TYPE DOMAIN-CONTAINING PROTEIN"/>
    <property type="match status" value="1"/>
</dbReference>
<dbReference type="GO" id="GO:0008270">
    <property type="term" value="F:zinc ion binding"/>
    <property type="evidence" value="ECO:0007669"/>
    <property type="project" value="UniProtKB-KW"/>
</dbReference>
<feature type="compositionally biased region" description="Basic and acidic residues" evidence="12">
    <location>
        <begin position="143"/>
        <end position="152"/>
    </location>
</feature>
<feature type="domain" description="C2H2-type" evidence="13">
    <location>
        <begin position="411"/>
        <end position="438"/>
    </location>
</feature>
<dbReference type="Gene3D" id="3.30.160.60">
    <property type="entry name" value="Classic Zinc Finger"/>
    <property type="match status" value="6"/>
</dbReference>